<evidence type="ECO:0000313" key="7">
    <source>
        <dbReference type="EMBL" id="SLN77218.1"/>
    </source>
</evidence>
<comment type="subcellular location">
    <subcellularLocation>
        <location evidence="5">Cell membrane</location>
        <topology evidence="5">Multi-pass membrane protein</topology>
    </subcellularLocation>
    <subcellularLocation>
        <location evidence="1">Membrane</location>
        <topology evidence="1">Multi-pass membrane protein</topology>
    </subcellularLocation>
</comment>
<dbReference type="Proteomes" id="UP000193200">
    <property type="component" value="Unassembled WGS sequence"/>
</dbReference>
<dbReference type="GO" id="GO:0065002">
    <property type="term" value="P:intracellular protein transmembrane transport"/>
    <property type="evidence" value="ECO:0007669"/>
    <property type="project" value="TreeGrafter"/>
</dbReference>
<dbReference type="HAMAP" id="MF_00902">
    <property type="entry name" value="TatC"/>
    <property type="match status" value="1"/>
</dbReference>
<dbReference type="RefSeq" id="WP_085885665.1">
    <property type="nucleotide sequence ID" value="NZ_FWFR01000006.1"/>
</dbReference>
<dbReference type="InterPro" id="IPR002033">
    <property type="entry name" value="TatC"/>
</dbReference>
<keyword evidence="5" id="KW-1003">Cell membrane</keyword>
<dbReference type="PANTHER" id="PTHR30371:SF0">
    <property type="entry name" value="SEC-INDEPENDENT PROTEIN TRANSLOCASE PROTEIN TATC, CHLOROPLASTIC-RELATED"/>
    <property type="match status" value="1"/>
</dbReference>
<keyword evidence="8" id="KW-1185">Reference proteome</keyword>
<dbReference type="AlphaFoldDB" id="A0A1Y5U555"/>
<dbReference type="OrthoDB" id="9777044at2"/>
<evidence type="ECO:0000256" key="3">
    <source>
        <dbReference type="ARBA" id="ARBA00022989"/>
    </source>
</evidence>
<sequence length="278" mass="30926">MHEQDVDASKAPLLDHIIELRNRLMWASAALFIAFIACYLVSEQIYAILMRPLVLAFDGDLTGRRMIFTAPQEAFFTYLKVSFWAAAFISFPIIAAQIWMFVAPGLYKNERRAFMPFLVVTPILFFLGGAMVYFLVMPLALHFFTLFESRGTATTLPIELETKVSEYLSLIMKLIFAFGLCFELPVFLTLLGRAGIVTSTGLAQKRKYAIVCVFVVAAVLTPPDPISQISLALPILLLYEISIWCVRAVEKKRAEREAAEEAELSGEKTDGDGTSGGG</sequence>
<dbReference type="GO" id="GO:0043953">
    <property type="term" value="P:protein transport by the Tat complex"/>
    <property type="evidence" value="ECO:0007669"/>
    <property type="project" value="UniProtKB-UniRule"/>
</dbReference>
<dbReference type="EMBL" id="FWFR01000006">
    <property type="protein sequence ID" value="SLN77218.1"/>
    <property type="molecule type" value="Genomic_DNA"/>
</dbReference>
<dbReference type="InParanoid" id="A0A1Y5U555"/>
<dbReference type="PRINTS" id="PR01840">
    <property type="entry name" value="TATCFAMILY"/>
</dbReference>
<dbReference type="FunCoup" id="A0A1Y5U555">
    <property type="interactions" value="526"/>
</dbReference>
<keyword evidence="2 5" id="KW-0812">Transmembrane</keyword>
<dbReference type="Pfam" id="PF00902">
    <property type="entry name" value="TatC"/>
    <property type="match status" value="1"/>
</dbReference>
<organism evidence="7 8">
    <name type="scientific">Oceanibacterium hippocampi</name>
    <dbReference type="NCBI Taxonomy" id="745714"/>
    <lineage>
        <taxon>Bacteria</taxon>
        <taxon>Pseudomonadati</taxon>
        <taxon>Pseudomonadota</taxon>
        <taxon>Alphaproteobacteria</taxon>
        <taxon>Sneathiellales</taxon>
        <taxon>Sneathiellaceae</taxon>
        <taxon>Oceanibacterium</taxon>
    </lineage>
</organism>
<proteinExistence type="inferred from homology"/>
<dbReference type="InterPro" id="IPR019820">
    <property type="entry name" value="Sec-indep_translocase_CS"/>
</dbReference>
<accession>A0A1Y5U555</accession>
<comment type="caution">
    <text evidence="5">Lacks conserved residue(s) required for the propagation of feature annotation.</text>
</comment>
<protein>
    <recommendedName>
        <fullName evidence="5">Sec-independent protein translocase protein TatC</fullName>
    </recommendedName>
</protein>
<keyword evidence="5" id="KW-0653">Protein transport</keyword>
<evidence type="ECO:0000256" key="2">
    <source>
        <dbReference type="ARBA" id="ARBA00022692"/>
    </source>
</evidence>
<keyword evidence="4 5" id="KW-0472">Membrane</keyword>
<feature type="transmembrane region" description="Helical" evidence="5">
    <location>
        <begin position="114"/>
        <end position="147"/>
    </location>
</feature>
<evidence type="ECO:0000313" key="8">
    <source>
        <dbReference type="Proteomes" id="UP000193200"/>
    </source>
</evidence>
<feature type="compositionally biased region" description="Basic and acidic residues" evidence="6">
    <location>
        <begin position="259"/>
        <end position="271"/>
    </location>
</feature>
<comment type="function">
    <text evidence="5">Part of the twin-arginine translocation (Tat) system that transports large folded proteins containing a characteristic twin-arginine motif in their signal peptide across membranes. Together with TatB, TatC is part of a receptor directly interacting with Tat signal peptides.</text>
</comment>
<keyword evidence="5" id="KW-0813">Transport</keyword>
<dbReference type="PROSITE" id="PS01218">
    <property type="entry name" value="TATC"/>
    <property type="match status" value="1"/>
</dbReference>
<evidence type="ECO:0000256" key="6">
    <source>
        <dbReference type="SAM" id="MobiDB-lite"/>
    </source>
</evidence>
<comment type="similarity">
    <text evidence="5">Belongs to the TatC family.</text>
</comment>
<dbReference type="PANTHER" id="PTHR30371">
    <property type="entry name" value="SEC-INDEPENDENT PROTEIN TRANSLOCASE PROTEIN TATC"/>
    <property type="match status" value="1"/>
</dbReference>
<feature type="transmembrane region" description="Helical" evidence="5">
    <location>
        <begin position="81"/>
        <end position="102"/>
    </location>
</feature>
<feature type="transmembrane region" description="Helical" evidence="5">
    <location>
        <begin position="24"/>
        <end position="42"/>
    </location>
</feature>
<feature type="transmembrane region" description="Helical" evidence="5">
    <location>
        <begin position="167"/>
        <end position="196"/>
    </location>
</feature>
<reference evidence="7 8" key="1">
    <citation type="submission" date="2017-03" db="EMBL/GenBank/DDBJ databases">
        <authorList>
            <person name="Afonso C.L."/>
            <person name="Miller P.J."/>
            <person name="Scott M.A."/>
            <person name="Spackman E."/>
            <person name="Goraichik I."/>
            <person name="Dimitrov K.M."/>
            <person name="Suarez D.L."/>
            <person name="Swayne D.E."/>
        </authorList>
    </citation>
    <scope>NUCLEOTIDE SEQUENCE [LARGE SCALE GENOMIC DNA]</scope>
    <source>
        <strain evidence="7 8">CECT 7691</strain>
    </source>
</reference>
<keyword evidence="5" id="KW-0811">Translocation</keyword>
<evidence type="ECO:0000256" key="1">
    <source>
        <dbReference type="ARBA" id="ARBA00004141"/>
    </source>
</evidence>
<comment type="subunit">
    <text evidence="5">The Tat system comprises two distinct complexes: a TatABC complex, containing multiple copies of TatA, TatB and TatC subunits, and a separate TatA complex, containing only TatA subunits. Substrates initially bind to the TatABC complex, which probably triggers association of the separate TatA complex to form the active translocon.</text>
</comment>
<gene>
    <name evidence="5 7" type="primary">tatC</name>
    <name evidence="7" type="ORF">OCH7691_04333</name>
</gene>
<feature type="region of interest" description="Disordered" evidence="6">
    <location>
        <begin position="259"/>
        <end position="278"/>
    </location>
</feature>
<dbReference type="NCBIfam" id="TIGR00945">
    <property type="entry name" value="tatC"/>
    <property type="match status" value="1"/>
</dbReference>
<feature type="transmembrane region" description="Helical" evidence="5">
    <location>
        <begin position="208"/>
        <end position="223"/>
    </location>
</feature>
<dbReference type="GO" id="GO:0033281">
    <property type="term" value="C:TAT protein transport complex"/>
    <property type="evidence" value="ECO:0007669"/>
    <property type="project" value="UniProtKB-UniRule"/>
</dbReference>
<dbReference type="GO" id="GO:0009977">
    <property type="term" value="F:proton motive force dependent protein transmembrane transporter activity"/>
    <property type="evidence" value="ECO:0007669"/>
    <property type="project" value="TreeGrafter"/>
</dbReference>
<keyword evidence="3 5" id="KW-1133">Transmembrane helix</keyword>
<evidence type="ECO:0000256" key="5">
    <source>
        <dbReference type="HAMAP-Rule" id="MF_00902"/>
    </source>
</evidence>
<name>A0A1Y5U555_9PROT</name>
<evidence type="ECO:0000256" key="4">
    <source>
        <dbReference type="ARBA" id="ARBA00023136"/>
    </source>
</evidence>